<evidence type="ECO:0000256" key="1">
    <source>
        <dbReference type="SAM" id="Phobius"/>
    </source>
</evidence>
<dbReference type="Proteomes" id="UP000295122">
    <property type="component" value="Unassembled WGS sequence"/>
</dbReference>
<dbReference type="EMBL" id="SNZR01000011">
    <property type="protein sequence ID" value="TDR93714.1"/>
    <property type="molecule type" value="Genomic_DNA"/>
</dbReference>
<dbReference type="OrthoDB" id="7335270at2"/>
<feature type="transmembrane region" description="Helical" evidence="1">
    <location>
        <begin position="286"/>
        <end position="306"/>
    </location>
</feature>
<accession>A0A4R7C585</accession>
<dbReference type="InterPro" id="IPR018710">
    <property type="entry name" value="DUF2232"/>
</dbReference>
<name>A0A4R7C585_9HYPH</name>
<keyword evidence="1" id="KW-1133">Transmembrane helix</keyword>
<keyword evidence="3" id="KW-1185">Reference proteome</keyword>
<evidence type="ECO:0000313" key="2">
    <source>
        <dbReference type="EMBL" id="TDR93714.1"/>
    </source>
</evidence>
<feature type="transmembrane region" description="Helical" evidence="1">
    <location>
        <begin position="180"/>
        <end position="201"/>
    </location>
</feature>
<sequence length="324" mass="33457">MITYVTLGIAAGLVSAILFAAASTGSVASAMLIYLAPLPILIVALGWHHLLGLLALSVGAFALSVGLRSSTGIAFALGPGFAAWFPAYLVLLARPPLSANDGGALRWLPVGHILFWLAMTAAAIACTAIYAATGGDLERYREALEQTATELMQRSSGSGRGSASPESLGIPARDFAAMMLWLAPAAFGFALTLMLAANLWLASKAVAISGRLVRPWPDIPLTRMPAAAAIVLLAAILATGMSGLAGFAAMSLIGALGVAFALQGMAVMHDVTRGKQARSLILTTTYVFVALFSYVLLPVFALLGLADSLLPFRKGRAAPPPPSI</sequence>
<feature type="transmembrane region" description="Helical" evidence="1">
    <location>
        <begin position="113"/>
        <end position="132"/>
    </location>
</feature>
<dbReference type="Pfam" id="PF09991">
    <property type="entry name" value="DUF2232"/>
    <property type="match status" value="1"/>
</dbReference>
<proteinExistence type="predicted"/>
<feature type="transmembrane region" description="Helical" evidence="1">
    <location>
        <begin position="38"/>
        <end position="61"/>
    </location>
</feature>
<gene>
    <name evidence="2" type="ORF">EV668_0979</name>
</gene>
<organism evidence="2 3">
    <name type="scientific">Enterovirga rhinocerotis</name>
    <dbReference type="NCBI Taxonomy" id="1339210"/>
    <lineage>
        <taxon>Bacteria</taxon>
        <taxon>Pseudomonadati</taxon>
        <taxon>Pseudomonadota</taxon>
        <taxon>Alphaproteobacteria</taxon>
        <taxon>Hyphomicrobiales</taxon>
        <taxon>Methylobacteriaceae</taxon>
        <taxon>Enterovirga</taxon>
    </lineage>
</organism>
<feature type="transmembrane region" description="Helical" evidence="1">
    <location>
        <begin position="221"/>
        <end position="240"/>
    </location>
</feature>
<evidence type="ECO:0000313" key="3">
    <source>
        <dbReference type="Proteomes" id="UP000295122"/>
    </source>
</evidence>
<keyword evidence="1" id="KW-0472">Membrane</keyword>
<dbReference type="AlphaFoldDB" id="A0A4R7C585"/>
<reference evidence="2 3" key="1">
    <citation type="submission" date="2019-03" db="EMBL/GenBank/DDBJ databases">
        <title>Genomic Encyclopedia of Type Strains, Phase IV (KMG-IV): sequencing the most valuable type-strain genomes for metagenomic binning, comparative biology and taxonomic classification.</title>
        <authorList>
            <person name="Goeker M."/>
        </authorList>
    </citation>
    <scope>NUCLEOTIDE SEQUENCE [LARGE SCALE GENOMIC DNA]</scope>
    <source>
        <strain evidence="2 3">DSM 25903</strain>
    </source>
</reference>
<protein>
    <submittedName>
        <fullName evidence="2">Putative membrane protein DUF2232</fullName>
    </submittedName>
</protein>
<keyword evidence="1" id="KW-0812">Transmembrane</keyword>
<feature type="transmembrane region" description="Helical" evidence="1">
    <location>
        <begin position="73"/>
        <end position="93"/>
    </location>
</feature>
<dbReference type="RefSeq" id="WP_133768687.1">
    <property type="nucleotide sequence ID" value="NZ_SNZR01000011.1"/>
</dbReference>
<comment type="caution">
    <text evidence="2">The sequence shown here is derived from an EMBL/GenBank/DDBJ whole genome shotgun (WGS) entry which is preliminary data.</text>
</comment>